<sequence>MSQNNASDVEKVTGIVAQVRGDIASGDADEVRHVLAQRLEQAGVALSDDEIDELTRQITTGD</sequence>
<reference evidence="1 2" key="1">
    <citation type="submission" date="2016-12" db="EMBL/GenBank/DDBJ databases">
        <title>Complete genome sequence of Microbacterium aurum KACC 15219.</title>
        <authorList>
            <person name="Jung Y."/>
            <person name="Shin J.-H."/>
            <person name="Lee Y.-J."/>
            <person name="Yi H."/>
            <person name="Bahn Y.-S."/>
            <person name="Kim J.F."/>
            <person name="Lee D.-W."/>
        </authorList>
    </citation>
    <scope>NUCLEOTIDE SEQUENCE [LARGE SCALE GENOMIC DNA]</scope>
    <source>
        <strain evidence="1 2">KACC 15219</strain>
    </source>
</reference>
<name>A0A1P8UC76_9MICO</name>
<evidence type="ECO:0000313" key="1">
    <source>
        <dbReference type="EMBL" id="APZ35734.1"/>
    </source>
</evidence>
<gene>
    <name evidence="1" type="ORF">BOH66_04205</name>
</gene>
<keyword evidence="2" id="KW-1185">Reference proteome</keyword>
<protein>
    <submittedName>
        <fullName evidence="1">Uncharacterized protein</fullName>
    </submittedName>
</protein>
<organism evidence="1 2">
    <name type="scientific">Microbacterium aurum</name>
    <dbReference type="NCBI Taxonomy" id="36805"/>
    <lineage>
        <taxon>Bacteria</taxon>
        <taxon>Bacillati</taxon>
        <taxon>Actinomycetota</taxon>
        <taxon>Actinomycetes</taxon>
        <taxon>Micrococcales</taxon>
        <taxon>Microbacteriaceae</taxon>
        <taxon>Microbacterium</taxon>
    </lineage>
</organism>
<dbReference type="AlphaFoldDB" id="A0A1P8UC76"/>
<dbReference type="KEGG" id="maur:BOH66_04205"/>
<dbReference type="EMBL" id="CP018762">
    <property type="protein sequence ID" value="APZ35734.1"/>
    <property type="molecule type" value="Genomic_DNA"/>
</dbReference>
<proteinExistence type="predicted"/>
<accession>A0A1P8UC76</accession>
<evidence type="ECO:0000313" key="2">
    <source>
        <dbReference type="Proteomes" id="UP000187185"/>
    </source>
</evidence>
<dbReference type="Proteomes" id="UP000187185">
    <property type="component" value="Chromosome"/>
</dbReference>